<feature type="domain" description="PIN" evidence="6">
    <location>
        <begin position="65"/>
        <end position="164"/>
    </location>
</feature>
<dbReference type="AlphaFoldDB" id="A0AAW2DG13"/>
<dbReference type="InterPro" id="IPR037503">
    <property type="entry name" value="Fcf1_PIN"/>
</dbReference>
<keyword evidence="3" id="KW-0698">rRNA processing</keyword>
<dbReference type="InterPro" id="IPR002716">
    <property type="entry name" value="PIN_dom"/>
</dbReference>
<evidence type="ECO:0000256" key="4">
    <source>
        <dbReference type="ARBA" id="ARBA00023242"/>
    </source>
</evidence>
<dbReference type="SUPFAM" id="SSF88723">
    <property type="entry name" value="PIN domain-like"/>
    <property type="match status" value="1"/>
</dbReference>
<dbReference type="GO" id="GO:0032040">
    <property type="term" value="C:small-subunit processome"/>
    <property type="evidence" value="ECO:0007669"/>
    <property type="project" value="InterPro"/>
</dbReference>
<dbReference type="Proteomes" id="UP001459277">
    <property type="component" value="Unassembled WGS sequence"/>
</dbReference>
<proteinExistence type="inferred from homology"/>
<evidence type="ECO:0000259" key="6">
    <source>
        <dbReference type="SMART" id="SM00670"/>
    </source>
</evidence>
<dbReference type="SMART" id="SM00670">
    <property type="entry name" value="PINc"/>
    <property type="match status" value="1"/>
</dbReference>
<evidence type="ECO:0000256" key="1">
    <source>
        <dbReference type="ARBA" id="ARBA00004604"/>
    </source>
</evidence>
<organism evidence="7 8">
    <name type="scientific">Lithocarpus litseifolius</name>
    <dbReference type="NCBI Taxonomy" id="425828"/>
    <lineage>
        <taxon>Eukaryota</taxon>
        <taxon>Viridiplantae</taxon>
        <taxon>Streptophyta</taxon>
        <taxon>Embryophyta</taxon>
        <taxon>Tracheophyta</taxon>
        <taxon>Spermatophyta</taxon>
        <taxon>Magnoliopsida</taxon>
        <taxon>eudicotyledons</taxon>
        <taxon>Gunneridae</taxon>
        <taxon>Pentapetalae</taxon>
        <taxon>rosids</taxon>
        <taxon>fabids</taxon>
        <taxon>Fagales</taxon>
        <taxon>Fagaceae</taxon>
        <taxon>Lithocarpus</taxon>
    </lineage>
</organism>
<comment type="similarity">
    <text evidence="5">Belongs to the UTP23/FCF1 family. FCF1 subfamily.</text>
</comment>
<keyword evidence="4" id="KW-0539">Nucleus</keyword>
<evidence type="ECO:0000256" key="3">
    <source>
        <dbReference type="ARBA" id="ARBA00022552"/>
    </source>
</evidence>
<evidence type="ECO:0000313" key="7">
    <source>
        <dbReference type="EMBL" id="KAL0008499.1"/>
    </source>
</evidence>
<reference evidence="7 8" key="1">
    <citation type="submission" date="2024-01" db="EMBL/GenBank/DDBJ databases">
        <title>A telomere-to-telomere, gap-free genome of sweet tea (Lithocarpus litseifolius).</title>
        <authorList>
            <person name="Zhou J."/>
        </authorList>
    </citation>
    <scope>NUCLEOTIDE SEQUENCE [LARGE SCALE GENOMIC DNA]</scope>
    <source>
        <strain evidence="7">Zhou-2022a</strain>
        <tissue evidence="7">Leaf</tissue>
    </source>
</reference>
<evidence type="ECO:0000256" key="5">
    <source>
        <dbReference type="ARBA" id="ARBA00024026"/>
    </source>
</evidence>
<evidence type="ECO:0000313" key="8">
    <source>
        <dbReference type="Proteomes" id="UP001459277"/>
    </source>
</evidence>
<dbReference type="InterPro" id="IPR029060">
    <property type="entry name" value="PIN-like_dom_sf"/>
</dbReference>
<dbReference type="Pfam" id="PF04900">
    <property type="entry name" value="Fcf1"/>
    <property type="match status" value="1"/>
</dbReference>
<dbReference type="InterPro" id="IPR006984">
    <property type="entry name" value="Fcf1/UTP23"/>
</dbReference>
<comment type="subcellular location">
    <subcellularLocation>
        <location evidence="1">Nucleus</location>
        <location evidence="1">Nucleolus</location>
    </subcellularLocation>
</comment>
<accession>A0AAW2DG13</accession>
<protein>
    <recommendedName>
        <fullName evidence="6">PIN domain-containing protein</fullName>
    </recommendedName>
</protein>
<comment type="caution">
    <text evidence="7">The sequence shown here is derived from an EMBL/GenBank/DDBJ whole genome shotgun (WGS) entry which is preliminary data.</text>
</comment>
<keyword evidence="2" id="KW-0690">Ribosome biogenesis</keyword>
<keyword evidence="8" id="KW-1185">Reference proteome</keyword>
<dbReference type="FunFam" id="3.40.50.1010:FF:000035">
    <property type="entry name" value="Fcf1, putative"/>
    <property type="match status" value="1"/>
</dbReference>
<dbReference type="EMBL" id="JAZDWU010000003">
    <property type="protein sequence ID" value="KAL0008499.1"/>
    <property type="molecule type" value="Genomic_DNA"/>
</dbReference>
<dbReference type="PANTHER" id="PTHR12416">
    <property type="entry name" value="RRNA-PROCESSING PROTEIN UTP23 HOMOLOG"/>
    <property type="match status" value="1"/>
</dbReference>
<evidence type="ECO:0000256" key="2">
    <source>
        <dbReference type="ARBA" id="ARBA00022517"/>
    </source>
</evidence>
<dbReference type="GO" id="GO:0006364">
    <property type="term" value="P:rRNA processing"/>
    <property type="evidence" value="ECO:0007669"/>
    <property type="project" value="UniProtKB-KW"/>
</dbReference>
<dbReference type="CDD" id="cd09864">
    <property type="entry name" value="PIN_Fcf1-like"/>
    <property type="match status" value="1"/>
</dbReference>
<dbReference type="Gene3D" id="3.40.50.1010">
    <property type="entry name" value="5'-nuclease"/>
    <property type="match status" value="1"/>
</dbReference>
<name>A0AAW2DG13_9ROSI</name>
<sequence length="310" mass="34391">MGKAKKGPKFAAMKKMVTKKFIKNYKQQVLDPKKFDNNEKKLPRNVPKVSSALFFNYNTSLGPPYRVLVDTNFINFSIQNKLDLEKGMMDCLYAKCTPCITQCVMAELEKLGQKYRVALRIAKDPRFERLICTHKGTYADECIVDRVIEHKCYIVAACDRDLKRRIRKSAGGDRSGKLLSAYANQQKIKNFEKFGAIMGQNGIPRVPIENGSVLNGKVFVINGRPTRAFTFKLSPAFSALRVSKSKSGKCTVIVLGAKDFSWPKVVSGGPELIKQSGGLVKAHPVDTAISLKGTLVKPDSLKASFDGQSS</sequence>
<gene>
    <name evidence="7" type="ORF">SO802_010001</name>
</gene>